<evidence type="ECO:0000256" key="2">
    <source>
        <dbReference type="ARBA" id="ARBA00006671"/>
    </source>
</evidence>
<comment type="subcellular location">
    <subcellularLocation>
        <location evidence="1">Fimbrium</location>
    </subcellularLocation>
</comment>
<evidence type="ECO:0000313" key="7">
    <source>
        <dbReference type="Proteomes" id="UP000614721"/>
    </source>
</evidence>
<organism evidence="6 7">
    <name type="scientific">Proteus alimentorum</name>
    <dbReference type="NCBI Taxonomy" id="1973495"/>
    <lineage>
        <taxon>Bacteria</taxon>
        <taxon>Pseudomonadati</taxon>
        <taxon>Pseudomonadota</taxon>
        <taxon>Gammaproteobacteria</taxon>
        <taxon>Enterobacterales</taxon>
        <taxon>Morganellaceae</taxon>
        <taxon>Proteus</taxon>
    </lineage>
</organism>
<evidence type="ECO:0000256" key="1">
    <source>
        <dbReference type="ARBA" id="ARBA00004561"/>
    </source>
</evidence>
<evidence type="ECO:0000256" key="3">
    <source>
        <dbReference type="ARBA" id="ARBA00022729"/>
    </source>
</evidence>
<dbReference type="InterPro" id="IPR039458">
    <property type="entry name" value="FimA-like"/>
</dbReference>
<dbReference type="Gene3D" id="2.60.40.1090">
    <property type="entry name" value="Fimbrial-type adhesion domain"/>
    <property type="match status" value="1"/>
</dbReference>
<keyword evidence="3 5" id="KW-0732">Signal</keyword>
<sequence>MKKSIIGASLAVAFGLMAGNAMAADNTGTITFNGELTDTTCKVDVDGQGPDATITLPTVSTATLTAAGQVTGRTGFNMNLSDCKVGAAGHSKVSAFFETGATVDQAVGRLKNMDLAATGAKLVQLQLLDGSNAFAPIKIGNTSQVNATTYVQITDEKATLPYAVEYYAIGKTEAGKVTSSVVYTLQYK</sequence>
<feature type="chain" id="PRO_5046030290" evidence="5">
    <location>
        <begin position="24"/>
        <end position="188"/>
    </location>
</feature>
<protein>
    <submittedName>
        <fullName evidence="6">Type 1 fimbrial protein</fullName>
    </submittedName>
</protein>
<reference evidence="6 7" key="1">
    <citation type="submission" date="2020-11" db="EMBL/GenBank/DDBJ databases">
        <title>Enhanced detection system for hospital associated transmission using whole genome sequencing surveillance.</title>
        <authorList>
            <person name="Harrison L.H."/>
            <person name="Van Tyne D."/>
            <person name="Marsh J.W."/>
            <person name="Griffith M.P."/>
            <person name="Snyder D.J."/>
            <person name="Cooper V.S."/>
            <person name="Mustapha M."/>
        </authorList>
    </citation>
    <scope>NUCLEOTIDE SEQUENCE [LARGE SCALE GENOMIC DNA]</scope>
    <source>
        <strain evidence="6 7">PR00075</strain>
    </source>
</reference>
<dbReference type="SUPFAM" id="SSF49401">
    <property type="entry name" value="Bacterial adhesins"/>
    <property type="match status" value="1"/>
</dbReference>
<comment type="caution">
    <text evidence="6">The sequence shown here is derived from an EMBL/GenBank/DDBJ whole genome shotgun (WGS) entry which is preliminary data.</text>
</comment>
<dbReference type="PANTHER" id="PTHR33420:SF3">
    <property type="entry name" value="FIMBRIAL SUBUNIT ELFA"/>
    <property type="match status" value="1"/>
</dbReference>
<dbReference type="InterPro" id="IPR036937">
    <property type="entry name" value="Adhesion_dom_fimbrial_sf"/>
</dbReference>
<evidence type="ECO:0000313" key="6">
    <source>
        <dbReference type="EMBL" id="MBG2880185.1"/>
    </source>
</evidence>
<proteinExistence type="inferred from homology"/>
<evidence type="ECO:0000256" key="5">
    <source>
        <dbReference type="SAM" id="SignalP"/>
    </source>
</evidence>
<gene>
    <name evidence="6" type="ORF">I4902_13020</name>
</gene>
<evidence type="ECO:0000256" key="4">
    <source>
        <dbReference type="ARBA" id="ARBA00023263"/>
    </source>
</evidence>
<dbReference type="InterPro" id="IPR008966">
    <property type="entry name" value="Adhesion_dom_sf"/>
</dbReference>
<dbReference type="PANTHER" id="PTHR33420">
    <property type="entry name" value="FIMBRIAL SUBUNIT ELFA-RELATED"/>
    <property type="match status" value="1"/>
</dbReference>
<feature type="signal peptide" evidence="5">
    <location>
        <begin position="1"/>
        <end position="23"/>
    </location>
</feature>
<dbReference type="EMBL" id="JADSJP010000021">
    <property type="protein sequence ID" value="MBG2880185.1"/>
    <property type="molecule type" value="Genomic_DNA"/>
</dbReference>
<comment type="similarity">
    <text evidence="2">Belongs to the fimbrial protein family.</text>
</comment>
<dbReference type="Pfam" id="PF16970">
    <property type="entry name" value="FimA"/>
    <property type="match status" value="1"/>
</dbReference>
<keyword evidence="7" id="KW-1185">Reference proteome</keyword>
<dbReference type="Proteomes" id="UP000614721">
    <property type="component" value="Unassembled WGS sequence"/>
</dbReference>
<accession>A0ABS0IW00</accession>
<keyword evidence="4" id="KW-0281">Fimbrium</keyword>
<name>A0ABS0IW00_9GAMM</name>
<dbReference type="RefSeq" id="WP_196568331.1">
    <property type="nucleotide sequence ID" value="NZ_JADRYY010000026.1"/>
</dbReference>
<dbReference type="InterPro" id="IPR050263">
    <property type="entry name" value="Bact_Fimbrial_Adh_Pro"/>
</dbReference>